<proteinExistence type="predicted"/>
<feature type="compositionally biased region" description="Pro residues" evidence="1">
    <location>
        <begin position="87"/>
        <end position="104"/>
    </location>
</feature>
<comment type="caution">
    <text evidence="2">The sequence shown here is derived from an EMBL/GenBank/DDBJ whole genome shotgun (WGS) entry which is preliminary data.</text>
</comment>
<evidence type="ECO:0000313" key="3">
    <source>
        <dbReference type="Proteomes" id="UP001606301"/>
    </source>
</evidence>
<evidence type="ECO:0000313" key="2">
    <source>
        <dbReference type="EMBL" id="MFG6440751.1"/>
    </source>
</evidence>
<feature type="compositionally biased region" description="Low complexity" evidence="1">
    <location>
        <begin position="105"/>
        <end position="115"/>
    </location>
</feature>
<sequence>MATHHRWAARAFVVALHAALLVAALLHRPPGLAPARERQATTVRLIQPQPRVQSPIADTLRITRLPPPLAPAPQISPPPYTVAADAPAPPTTPATPPTAPPGEPPRTALRLTLPPQYTASAAAQRNPALSDPRSNTPRRTLEDRIADATGGAGAWVEEPKAAQSQVVGALGEHRSVLRKGSTCVEVFRSRISDSDPFNRSVAPRTVAMMGKPYQCK</sequence>
<name>A0ABW7FHD6_9BURK</name>
<feature type="compositionally biased region" description="Pro residues" evidence="1">
    <location>
        <begin position="65"/>
        <end position="80"/>
    </location>
</feature>
<dbReference type="EMBL" id="JBIGHW010000004">
    <property type="protein sequence ID" value="MFG6440751.1"/>
    <property type="molecule type" value="Genomic_DNA"/>
</dbReference>
<feature type="region of interest" description="Disordered" evidence="1">
    <location>
        <begin position="64"/>
        <end position="140"/>
    </location>
</feature>
<organism evidence="2 3">
    <name type="scientific">Pelomonas margarita</name>
    <dbReference type="NCBI Taxonomy" id="3299031"/>
    <lineage>
        <taxon>Bacteria</taxon>
        <taxon>Pseudomonadati</taxon>
        <taxon>Pseudomonadota</taxon>
        <taxon>Betaproteobacteria</taxon>
        <taxon>Burkholderiales</taxon>
        <taxon>Sphaerotilaceae</taxon>
        <taxon>Roseateles</taxon>
    </lineage>
</organism>
<dbReference type="Proteomes" id="UP001606301">
    <property type="component" value="Unassembled WGS sequence"/>
</dbReference>
<accession>A0ABW7FHD6</accession>
<gene>
    <name evidence="2" type="ORF">ACG0Z3_08665</name>
</gene>
<dbReference type="RefSeq" id="WP_394396887.1">
    <property type="nucleotide sequence ID" value="NZ_JBIGHW010000004.1"/>
</dbReference>
<protein>
    <submittedName>
        <fullName evidence="2">Uncharacterized protein</fullName>
    </submittedName>
</protein>
<keyword evidence="3" id="KW-1185">Reference proteome</keyword>
<reference evidence="2 3" key="1">
    <citation type="submission" date="2024-08" db="EMBL/GenBank/DDBJ databases">
        <authorList>
            <person name="Lu H."/>
        </authorList>
    </citation>
    <scope>NUCLEOTIDE SEQUENCE [LARGE SCALE GENOMIC DNA]</scope>
    <source>
        <strain evidence="2 3">LKC17W</strain>
    </source>
</reference>
<evidence type="ECO:0000256" key="1">
    <source>
        <dbReference type="SAM" id="MobiDB-lite"/>
    </source>
</evidence>